<dbReference type="PANTHER" id="PTHR10848:SF0">
    <property type="entry name" value="MEIOTIC RECOMBINATION PROTEIN SPO11"/>
    <property type="match status" value="1"/>
</dbReference>
<proteinExistence type="inferred from homology"/>
<dbReference type="Proteomes" id="UP000012073">
    <property type="component" value="Unassembled WGS sequence"/>
</dbReference>
<dbReference type="OrthoDB" id="2328at2759"/>
<keyword evidence="1" id="KW-0799">Topoisomerase</keyword>
<evidence type="ECO:0000313" key="3">
    <source>
        <dbReference type="EMBL" id="CDF36452.1"/>
    </source>
</evidence>
<dbReference type="RefSeq" id="XP_005716271.1">
    <property type="nucleotide sequence ID" value="XM_005716214.1"/>
</dbReference>
<dbReference type="SUPFAM" id="SSF56726">
    <property type="entry name" value="DNA topoisomerase IV, alpha subunit"/>
    <property type="match status" value="1"/>
</dbReference>
<dbReference type="GO" id="GO:0042138">
    <property type="term" value="P:meiotic DNA double-strand break formation"/>
    <property type="evidence" value="ECO:0007669"/>
    <property type="project" value="TreeGrafter"/>
</dbReference>
<protein>
    <recommendedName>
        <fullName evidence="2">Spo11/DNA topoisomerase VI subunit A N-terminal domain-containing protein</fullName>
    </recommendedName>
</protein>
<gene>
    <name evidence="3" type="ORF">CHC_T00004387001</name>
</gene>
<feature type="active site" description="O-(5'-phospho-DNA)-tyrosine intermediate" evidence="1">
    <location>
        <position position="165"/>
    </location>
</feature>
<dbReference type="AlphaFoldDB" id="R7QD68"/>
<dbReference type="GO" id="GO:0003677">
    <property type="term" value="F:DNA binding"/>
    <property type="evidence" value="ECO:0007669"/>
    <property type="project" value="UniProtKB-UniRule"/>
</dbReference>
<keyword evidence="1" id="KW-0413">Isomerase</keyword>
<accession>R7QD68</accession>
<comment type="similarity">
    <text evidence="1">Belongs to the TOP6A family.</text>
</comment>
<feature type="domain" description="Spo11/DNA topoisomerase VI subunit A N-terminal" evidence="2">
    <location>
        <begin position="137"/>
        <end position="197"/>
    </location>
</feature>
<keyword evidence="4" id="KW-1185">Reference proteome</keyword>
<dbReference type="PhylomeDB" id="R7QD68"/>
<keyword evidence="1" id="KW-0238">DNA-binding</keyword>
<dbReference type="GO" id="GO:0005524">
    <property type="term" value="F:ATP binding"/>
    <property type="evidence" value="ECO:0007669"/>
    <property type="project" value="InterPro"/>
</dbReference>
<evidence type="ECO:0000256" key="1">
    <source>
        <dbReference type="PROSITE-ProRule" id="PRU01385"/>
    </source>
</evidence>
<dbReference type="Pfam" id="PF04406">
    <property type="entry name" value="TP6A_N"/>
    <property type="match status" value="1"/>
</dbReference>
<sequence length="269" mass="30043">MKVKKALQSAPTHLYTSKLLVLRFAVYITTQNPFLALREYLSSSLQHEMEFARRDILAAHGMVELPLENDEEPSVVIARIEALVSAYHENVVSGNPDGAIAMIRRSQSNVVDDVATGAIQLGEQVVLRRVTQRNARKNEQLFDVLSVVHRLLREGKRIAQRELYYLLIDSFDNQQQLNDIVLDASATLGVPRFALNVGAATRGVVAGCLRLAKSGSVYQVDCEHVGTNGWPIPGDVRVACSLVVHSTARYILSMEHTYRHRKWYGHDLG</sequence>
<dbReference type="KEGG" id="ccp:CHC_T00004387001"/>
<dbReference type="EMBL" id="HG001780">
    <property type="protein sequence ID" value="CDF36452.1"/>
    <property type="molecule type" value="Genomic_DNA"/>
</dbReference>
<evidence type="ECO:0000313" key="4">
    <source>
        <dbReference type="Proteomes" id="UP000012073"/>
    </source>
</evidence>
<name>R7QD68_CHOCR</name>
<dbReference type="InterPro" id="IPR036388">
    <property type="entry name" value="WH-like_DNA-bd_sf"/>
</dbReference>
<dbReference type="GO" id="GO:0000706">
    <property type="term" value="P:meiotic DNA double-strand break processing"/>
    <property type="evidence" value="ECO:0007669"/>
    <property type="project" value="TreeGrafter"/>
</dbReference>
<dbReference type="InterPro" id="IPR002815">
    <property type="entry name" value="Spo11/TopoVI_A"/>
</dbReference>
<dbReference type="GO" id="GO:0003918">
    <property type="term" value="F:DNA topoisomerase type II (double strand cut, ATP-hydrolyzing) activity"/>
    <property type="evidence" value="ECO:0007669"/>
    <property type="project" value="UniProtKB-UniRule"/>
</dbReference>
<dbReference type="GeneID" id="17323980"/>
<dbReference type="GO" id="GO:0000228">
    <property type="term" value="C:nuclear chromosome"/>
    <property type="evidence" value="ECO:0007669"/>
    <property type="project" value="TreeGrafter"/>
</dbReference>
<dbReference type="InterPro" id="IPR036078">
    <property type="entry name" value="Spo11/TopoVI_A_sf"/>
</dbReference>
<dbReference type="InterPro" id="IPR013049">
    <property type="entry name" value="Spo11/TopoVI_A_N"/>
</dbReference>
<dbReference type="Gramene" id="CDF36452">
    <property type="protein sequence ID" value="CDF36452"/>
    <property type="gene ID" value="CHC_T00004387001"/>
</dbReference>
<organism evidence="3 4">
    <name type="scientific">Chondrus crispus</name>
    <name type="common">Carrageen Irish moss</name>
    <name type="synonym">Polymorpha crispa</name>
    <dbReference type="NCBI Taxonomy" id="2769"/>
    <lineage>
        <taxon>Eukaryota</taxon>
        <taxon>Rhodophyta</taxon>
        <taxon>Florideophyceae</taxon>
        <taxon>Rhodymeniophycidae</taxon>
        <taxon>Gigartinales</taxon>
        <taxon>Gigartinaceae</taxon>
        <taxon>Chondrus</taxon>
    </lineage>
</organism>
<dbReference type="PROSITE" id="PS52041">
    <property type="entry name" value="TOPO_IIB"/>
    <property type="match status" value="1"/>
</dbReference>
<dbReference type="Gene3D" id="1.10.10.10">
    <property type="entry name" value="Winged helix-like DNA-binding domain superfamily/Winged helix DNA-binding domain"/>
    <property type="match status" value="1"/>
</dbReference>
<dbReference type="GO" id="GO:0007131">
    <property type="term" value="P:reciprocal meiotic recombination"/>
    <property type="evidence" value="ECO:0007669"/>
    <property type="project" value="TreeGrafter"/>
</dbReference>
<evidence type="ECO:0000259" key="2">
    <source>
        <dbReference type="Pfam" id="PF04406"/>
    </source>
</evidence>
<comment type="catalytic activity">
    <reaction evidence="1">
        <text>ATP-dependent breakage, passage and rejoining of double-stranded DNA.</text>
        <dbReference type="EC" id="5.6.2.2"/>
    </reaction>
</comment>
<dbReference type="STRING" id="2769.R7QD68"/>
<dbReference type="PANTHER" id="PTHR10848">
    <property type="entry name" value="MEIOTIC RECOMBINATION PROTEIN SPO11"/>
    <property type="match status" value="1"/>
</dbReference>
<reference evidence="4" key="1">
    <citation type="journal article" date="2013" name="Proc. Natl. Acad. Sci. U.S.A.">
        <title>Genome structure and metabolic features in the red seaweed Chondrus crispus shed light on evolution of the Archaeplastida.</title>
        <authorList>
            <person name="Collen J."/>
            <person name="Porcel B."/>
            <person name="Carre W."/>
            <person name="Ball S.G."/>
            <person name="Chaparro C."/>
            <person name="Tonon T."/>
            <person name="Barbeyron T."/>
            <person name="Michel G."/>
            <person name="Noel B."/>
            <person name="Valentin K."/>
            <person name="Elias M."/>
            <person name="Artiguenave F."/>
            <person name="Arun A."/>
            <person name="Aury J.M."/>
            <person name="Barbosa-Neto J.F."/>
            <person name="Bothwell J.H."/>
            <person name="Bouget F.Y."/>
            <person name="Brillet L."/>
            <person name="Cabello-Hurtado F."/>
            <person name="Capella-Gutierrez S."/>
            <person name="Charrier B."/>
            <person name="Cladiere L."/>
            <person name="Cock J.M."/>
            <person name="Coelho S.M."/>
            <person name="Colleoni C."/>
            <person name="Czjzek M."/>
            <person name="Da Silva C."/>
            <person name="Delage L."/>
            <person name="Denoeud F."/>
            <person name="Deschamps P."/>
            <person name="Dittami S.M."/>
            <person name="Gabaldon T."/>
            <person name="Gachon C.M."/>
            <person name="Groisillier A."/>
            <person name="Herve C."/>
            <person name="Jabbari K."/>
            <person name="Katinka M."/>
            <person name="Kloareg B."/>
            <person name="Kowalczyk N."/>
            <person name="Labadie K."/>
            <person name="Leblanc C."/>
            <person name="Lopez P.J."/>
            <person name="McLachlan D.H."/>
            <person name="Meslet-Cladiere L."/>
            <person name="Moustafa A."/>
            <person name="Nehr Z."/>
            <person name="Nyvall Collen P."/>
            <person name="Panaud O."/>
            <person name="Partensky F."/>
            <person name="Poulain J."/>
            <person name="Rensing S.A."/>
            <person name="Rousvoal S."/>
            <person name="Samson G."/>
            <person name="Symeonidi A."/>
            <person name="Weissenbach J."/>
            <person name="Zambounis A."/>
            <person name="Wincker P."/>
            <person name="Boyen C."/>
        </authorList>
    </citation>
    <scope>NUCLEOTIDE SEQUENCE [LARGE SCALE GENOMIC DNA]</scope>
    <source>
        <strain evidence="4">cv. Stackhouse</strain>
    </source>
</reference>